<dbReference type="PANTHER" id="PTHR19375">
    <property type="entry name" value="HEAT SHOCK PROTEIN 70KDA"/>
    <property type="match status" value="1"/>
</dbReference>
<evidence type="ECO:0000313" key="4">
    <source>
        <dbReference type="Proteomes" id="UP000449547"/>
    </source>
</evidence>
<dbReference type="InterPro" id="IPR013126">
    <property type="entry name" value="Hsp_70_fam"/>
</dbReference>
<evidence type="ECO:0000256" key="1">
    <source>
        <dbReference type="ARBA" id="ARBA00022741"/>
    </source>
</evidence>
<gene>
    <name evidence="3" type="ORF">DIURU_004221</name>
</gene>
<dbReference type="RefSeq" id="XP_034010955.1">
    <property type="nucleotide sequence ID" value="XM_034157071.1"/>
</dbReference>
<dbReference type="Gene3D" id="3.90.640.10">
    <property type="entry name" value="Actin, Chain A, domain 4"/>
    <property type="match status" value="1"/>
</dbReference>
<dbReference type="Pfam" id="PF00012">
    <property type="entry name" value="HSP70"/>
    <property type="match status" value="1"/>
</dbReference>
<reference evidence="3 4" key="1">
    <citation type="submission" date="2019-07" db="EMBL/GenBank/DDBJ databases">
        <title>Genome assembly of two rare yeast pathogens: Diutina rugosa and Trichomonascus ciferrii.</title>
        <authorList>
            <person name="Mixao V."/>
            <person name="Saus E."/>
            <person name="Hansen A."/>
            <person name="Lass-Flor C."/>
            <person name="Gabaldon T."/>
        </authorList>
    </citation>
    <scope>NUCLEOTIDE SEQUENCE [LARGE SCALE GENOMIC DNA]</scope>
    <source>
        <strain evidence="3 4">CBS 613</strain>
    </source>
</reference>
<dbReference type="InterPro" id="IPR043129">
    <property type="entry name" value="ATPase_NBD"/>
</dbReference>
<dbReference type="GO" id="GO:0005524">
    <property type="term" value="F:ATP binding"/>
    <property type="evidence" value="ECO:0007669"/>
    <property type="project" value="UniProtKB-KW"/>
</dbReference>
<dbReference type="Gene3D" id="3.30.420.40">
    <property type="match status" value="2"/>
</dbReference>
<dbReference type="VEuPathDB" id="FungiDB:DIURU_004221"/>
<dbReference type="GeneID" id="54782872"/>
<comment type="caution">
    <text evidence="3">The sequence shown here is derived from an EMBL/GenBank/DDBJ whole genome shotgun (WGS) entry which is preliminary data.</text>
</comment>
<accession>A0A642UI88</accession>
<dbReference type="AlphaFoldDB" id="A0A642UI88"/>
<keyword evidence="4" id="KW-1185">Reference proteome</keyword>
<proteinExistence type="predicted"/>
<name>A0A642UI88_DIURU</name>
<evidence type="ECO:0000256" key="2">
    <source>
        <dbReference type="ARBA" id="ARBA00022840"/>
    </source>
</evidence>
<evidence type="ECO:0000313" key="3">
    <source>
        <dbReference type="EMBL" id="KAA8899554.1"/>
    </source>
</evidence>
<keyword evidence="2" id="KW-0067">ATP-binding</keyword>
<sequence length="283" mass="32265">MPATDAVIAVPDDASDDEIETIVREATLHDLNVKPMRESELAVIAHGLDKGLGDRLVAVVHAGQTFKMSLVRIKDRDMYIEKVVLNDKNFGNEVDERLKNTFAPDVEERFKPEVKLTKKAMKKMKVSKLQHDKQVVRRKFINTLNRGKVLLSRKSYCKNHVRYHKKNYNKYLLRKQCEEVCQETFERIINEVNGKFDDEHLANGDKLKKSDLFAVVFVGGFFNDPVLWKMLLDCFKDVPKLHDACPEMTIAQGGAVHGKKITDDGTIHIPLFPFSTPDEGNSV</sequence>
<dbReference type="GO" id="GO:0140662">
    <property type="term" value="F:ATP-dependent protein folding chaperone"/>
    <property type="evidence" value="ECO:0007669"/>
    <property type="project" value="InterPro"/>
</dbReference>
<dbReference type="Proteomes" id="UP000449547">
    <property type="component" value="Unassembled WGS sequence"/>
</dbReference>
<dbReference type="EMBL" id="SWFT01000122">
    <property type="protein sequence ID" value="KAA8899554.1"/>
    <property type="molecule type" value="Genomic_DNA"/>
</dbReference>
<keyword evidence="1" id="KW-0547">Nucleotide-binding</keyword>
<organism evidence="3 4">
    <name type="scientific">Diutina rugosa</name>
    <name type="common">Yeast</name>
    <name type="synonym">Candida rugosa</name>
    <dbReference type="NCBI Taxonomy" id="5481"/>
    <lineage>
        <taxon>Eukaryota</taxon>
        <taxon>Fungi</taxon>
        <taxon>Dikarya</taxon>
        <taxon>Ascomycota</taxon>
        <taxon>Saccharomycotina</taxon>
        <taxon>Pichiomycetes</taxon>
        <taxon>Debaryomycetaceae</taxon>
        <taxon>Diutina</taxon>
    </lineage>
</organism>
<protein>
    <submittedName>
        <fullName evidence="3">Uncharacterized protein</fullName>
    </submittedName>
</protein>
<dbReference type="SUPFAM" id="SSF53067">
    <property type="entry name" value="Actin-like ATPase domain"/>
    <property type="match status" value="1"/>
</dbReference>